<dbReference type="InterPro" id="IPR036291">
    <property type="entry name" value="NAD(P)-bd_dom_sf"/>
</dbReference>
<evidence type="ECO:0000313" key="7">
    <source>
        <dbReference type="Proteomes" id="UP000198538"/>
    </source>
</evidence>
<dbReference type="SUPFAM" id="SSF55347">
    <property type="entry name" value="Glyceraldehyde-3-phosphate dehydrogenase-like, C-terminal domain"/>
    <property type="match status" value="1"/>
</dbReference>
<keyword evidence="7" id="KW-1185">Reference proteome</keyword>
<dbReference type="PANTHER" id="PTHR22604:SF105">
    <property type="entry name" value="TRANS-1,2-DIHYDROBENZENE-1,2-DIOL DEHYDROGENASE"/>
    <property type="match status" value="1"/>
</dbReference>
<evidence type="ECO:0000256" key="1">
    <source>
        <dbReference type="ARBA" id="ARBA00010928"/>
    </source>
</evidence>
<proteinExistence type="inferred from homology"/>
<feature type="domain" description="GFO/IDH/MocA-like oxidoreductase" evidence="5">
    <location>
        <begin position="259"/>
        <end position="370"/>
    </location>
</feature>
<keyword evidence="6" id="KW-0548">Nucleotidyltransferase</keyword>
<dbReference type="Pfam" id="PF22725">
    <property type="entry name" value="GFO_IDH_MocA_C3"/>
    <property type="match status" value="1"/>
</dbReference>
<dbReference type="InterPro" id="IPR004821">
    <property type="entry name" value="Cyt_trans-like"/>
</dbReference>
<dbReference type="InterPro" id="IPR055170">
    <property type="entry name" value="GFO_IDH_MocA-like_dom"/>
</dbReference>
<keyword evidence="6" id="KW-0808">Transferase</keyword>
<comment type="similarity">
    <text evidence="1">Belongs to the Gfo/Idh/MocA family.</text>
</comment>
<dbReference type="Pfam" id="PF01467">
    <property type="entry name" value="CTP_transf_like"/>
    <property type="match status" value="1"/>
</dbReference>
<dbReference type="EMBL" id="FMVM01000014">
    <property type="protein sequence ID" value="SCY98125.1"/>
    <property type="molecule type" value="Genomic_DNA"/>
</dbReference>
<accession>A0A1G5KBY0</accession>
<evidence type="ECO:0000313" key="6">
    <source>
        <dbReference type="EMBL" id="SCY98125.1"/>
    </source>
</evidence>
<feature type="domain" description="Cytidyltransferase-like" evidence="4">
    <location>
        <begin position="5"/>
        <end position="124"/>
    </location>
</feature>
<name>A0A1G5KBY0_9BACL</name>
<dbReference type="GO" id="GO:0016779">
    <property type="term" value="F:nucleotidyltransferase activity"/>
    <property type="evidence" value="ECO:0007669"/>
    <property type="project" value="UniProtKB-KW"/>
</dbReference>
<dbReference type="NCBIfam" id="TIGR00125">
    <property type="entry name" value="cyt_tran_rel"/>
    <property type="match status" value="1"/>
</dbReference>
<dbReference type="SUPFAM" id="SSF51735">
    <property type="entry name" value="NAD(P)-binding Rossmann-fold domains"/>
    <property type="match status" value="1"/>
</dbReference>
<dbReference type="InterPro" id="IPR014729">
    <property type="entry name" value="Rossmann-like_a/b/a_fold"/>
</dbReference>
<dbReference type="Gene3D" id="3.40.50.720">
    <property type="entry name" value="NAD(P)-binding Rossmann-like Domain"/>
    <property type="match status" value="1"/>
</dbReference>
<dbReference type="Gene3D" id="3.40.50.620">
    <property type="entry name" value="HUPs"/>
    <property type="match status" value="1"/>
</dbReference>
<dbReference type="Proteomes" id="UP000198538">
    <property type="component" value="Unassembled WGS sequence"/>
</dbReference>
<dbReference type="Pfam" id="PF01408">
    <property type="entry name" value="GFO_IDH_MocA"/>
    <property type="match status" value="1"/>
</dbReference>
<dbReference type="STRING" id="582692.SAMN05720606_11488"/>
<sequence>MKKVITYGTFDLFHEGHRRLLERAKALGDYLIVGVTTEQYDIQRGKMNVVDSLMRRIDNVRSCGYADEIIVEDHESQKIGDVQKFNIDTFVVGSDWRGTFDYLNEYCEVIYLERTKDVSSTELRIERHRNIRLGIVGSGRIAERTMSEVKFVSGITATSVFNPRLSSAKVFAQRFDLATAFDHYENFLNEVDGVYIASPHETHYEYTRQALLAGKHVLCEKPMVLRENEARELYDLAQRTGLVLMEAIKTAYAPSFLNLLAIAKSGRIGKIYDVEATFTKLVPNDPGAREYIPTVGGSFTELASYNLLPILKLLGTKFNDLRFDCFKGHNGVDIYTKAYFRFDDAIATVKTGIGVKSEGQLLVSGTKGYIQVKSPWWLTKTFEVCYENYEHNESFSAPFPGFGMRFELADFVRNISEMSRRNYKLTAEESITMASIMEKFLHVTR</sequence>
<dbReference type="GO" id="GO:0016491">
    <property type="term" value="F:oxidoreductase activity"/>
    <property type="evidence" value="ECO:0007669"/>
    <property type="project" value="UniProtKB-KW"/>
</dbReference>
<feature type="domain" description="Gfo/Idh/MocA-like oxidoreductase N-terminal" evidence="3">
    <location>
        <begin position="131"/>
        <end position="246"/>
    </location>
</feature>
<evidence type="ECO:0000259" key="5">
    <source>
        <dbReference type="Pfam" id="PF22725"/>
    </source>
</evidence>
<reference evidence="7" key="1">
    <citation type="submission" date="2016-10" db="EMBL/GenBank/DDBJ databases">
        <authorList>
            <person name="Varghese N."/>
            <person name="Submissions S."/>
        </authorList>
    </citation>
    <scope>NUCLEOTIDE SEQUENCE [LARGE SCALE GENOMIC DNA]</scope>
    <source>
        <strain evidence="7">BL9</strain>
    </source>
</reference>
<dbReference type="InterPro" id="IPR050984">
    <property type="entry name" value="Gfo/Idh/MocA_domain"/>
</dbReference>
<dbReference type="InterPro" id="IPR000683">
    <property type="entry name" value="Gfo/Idh/MocA-like_OxRdtase_N"/>
</dbReference>
<evidence type="ECO:0000256" key="2">
    <source>
        <dbReference type="ARBA" id="ARBA00023002"/>
    </source>
</evidence>
<organism evidence="6 7">
    <name type="scientific">Paenibacillus polysaccharolyticus</name>
    <dbReference type="NCBI Taxonomy" id="582692"/>
    <lineage>
        <taxon>Bacteria</taxon>
        <taxon>Bacillati</taxon>
        <taxon>Bacillota</taxon>
        <taxon>Bacilli</taxon>
        <taxon>Bacillales</taxon>
        <taxon>Paenibacillaceae</taxon>
        <taxon>Paenibacillus</taxon>
    </lineage>
</organism>
<keyword evidence="2" id="KW-0560">Oxidoreductase</keyword>
<evidence type="ECO:0000259" key="4">
    <source>
        <dbReference type="Pfam" id="PF01467"/>
    </source>
</evidence>
<dbReference type="GO" id="GO:0000166">
    <property type="term" value="F:nucleotide binding"/>
    <property type="evidence" value="ECO:0007669"/>
    <property type="project" value="InterPro"/>
</dbReference>
<evidence type="ECO:0000259" key="3">
    <source>
        <dbReference type="Pfam" id="PF01408"/>
    </source>
</evidence>
<dbReference type="AlphaFoldDB" id="A0A1G5KBY0"/>
<protein>
    <submittedName>
        <fullName evidence="6">Glycerol-3-phosphate cytidylyltransferase</fullName>
    </submittedName>
</protein>
<dbReference type="Gene3D" id="3.30.360.10">
    <property type="entry name" value="Dihydrodipicolinate Reductase, domain 2"/>
    <property type="match status" value="1"/>
</dbReference>
<dbReference type="PANTHER" id="PTHR22604">
    <property type="entry name" value="OXIDOREDUCTASES"/>
    <property type="match status" value="1"/>
</dbReference>
<dbReference type="SUPFAM" id="SSF52374">
    <property type="entry name" value="Nucleotidylyl transferase"/>
    <property type="match status" value="1"/>
</dbReference>
<gene>
    <name evidence="6" type="ORF">SAMN05720606_11488</name>
</gene>